<name>A0A2G8KT58_STIJA</name>
<dbReference type="InterPro" id="IPR015070">
    <property type="entry name" value="EF_hand_DJBP"/>
</dbReference>
<dbReference type="PROSITE" id="PS50222">
    <property type="entry name" value="EF_HAND_2"/>
    <property type="match status" value="4"/>
</dbReference>
<dbReference type="PROSITE" id="PS00018">
    <property type="entry name" value="EF_HAND_1"/>
    <property type="match status" value="2"/>
</dbReference>
<dbReference type="Proteomes" id="UP000230750">
    <property type="component" value="Unassembled WGS sequence"/>
</dbReference>
<feature type="domain" description="EF-hand" evidence="4">
    <location>
        <begin position="240"/>
        <end position="275"/>
    </location>
</feature>
<dbReference type="InterPro" id="IPR011992">
    <property type="entry name" value="EF-hand-dom_pair"/>
</dbReference>
<dbReference type="InterPro" id="IPR018247">
    <property type="entry name" value="EF_Hand_1_Ca_BS"/>
</dbReference>
<evidence type="ECO:0000256" key="1">
    <source>
        <dbReference type="ARBA" id="ARBA00022553"/>
    </source>
</evidence>
<comment type="caution">
    <text evidence="5">The sequence shown here is derived from an EMBL/GenBank/DDBJ whole genome shotgun (WGS) entry which is preliminary data.</text>
</comment>
<feature type="domain" description="EF-hand" evidence="4">
    <location>
        <begin position="350"/>
        <end position="385"/>
    </location>
</feature>
<dbReference type="PANTHER" id="PTHR20875:SF2">
    <property type="entry name" value="EF-HAND CALCIUM-BINDING DOMAIN-CONTAINING PROTEIN 6"/>
    <property type="match status" value="1"/>
</dbReference>
<proteinExistence type="predicted"/>
<dbReference type="AlphaFoldDB" id="A0A2G8KT58"/>
<dbReference type="Gene3D" id="1.10.238.10">
    <property type="entry name" value="EF-hand"/>
    <property type="match status" value="4"/>
</dbReference>
<evidence type="ECO:0000256" key="3">
    <source>
        <dbReference type="ARBA" id="ARBA00022837"/>
    </source>
</evidence>
<dbReference type="InterPro" id="IPR052603">
    <property type="entry name" value="EFCB6"/>
</dbReference>
<dbReference type="EMBL" id="MRZV01000384">
    <property type="protein sequence ID" value="PIK51188.1"/>
    <property type="molecule type" value="Genomic_DNA"/>
</dbReference>
<dbReference type="Pfam" id="PF13405">
    <property type="entry name" value="EF-hand_6"/>
    <property type="match status" value="1"/>
</dbReference>
<organism evidence="5 6">
    <name type="scientific">Stichopus japonicus</name>
    <name type="common">Sea cucumber</name>
    <dbReference type="NCBI Taxonomy" id="307972"/>
    <lineage>
        <taxon>Eukaryota</taxon>
        <taxon>Metazoa</taxon>
        <taxon>Echinodermata</taxon>
        <taxon>Eleutherozoa</taxon>
        <taxon>Echinozoa</taxon>
        <taxon>Holothuroidea</taxon>
        <taxon>Aspidochirotacea</taxon>
        <taxon>Aspidochirotida</taxon>
        <taxon>Stichopodidae</taxon>
        <taxon>Apostichopus</taxon>
    </lineage>
</organism>
<feature type="domain" description="EF-hand" evidence="4">
    <location>
        <begin position="122"/>
        <end position="157"/>
    </location>
</feature>
<evidence type="ECO:0000259" key="4">
    <source>
        <dbReference type="PROSITE" id="PS50222"/>
    </source>
</evidence>
<keyword evidence="3" id="KW-0106">Calcium</keyword>
<sequence length="475" mass="55159">MNIYASLPARFSPAPTAITTNHDKLTSIEVEQLLRHKIQQNYHDLKQACQNYDINQSLTITKGELRRVLDTFCAPLTTEQFESVVAKVPLNANGTITYSYTKAPQDMGTDVLERQLRSSISQNAKNVLKSLRLFDYNRDGKIQKHDMRKVIENYGLWARYDFHHSGSMDYNEFLQKLGVNVESLRHSAPANKRGGRMGSGDNNHQERQVDKIAIINKSDDPTRGMNYRQIETELRKRLRDNYVNLKKAFMAFDAKKDGFVTLDDLKSIIIHFTIPVSDQLFQQLMERIGFKASHKIPWEHFLDKFQDPQSNGNGQTIPIKPNHKFNPVREAERPFTVDEIVSLLQRHVSDMYPSFKQAFLTFDENRDGKVTRKELKKILEKFTIRLSPYQFQGLVEHLDPENNNSIDYHTFLDTFEPRETREGHKWLDSEHRFNDVAPANLAWETVEEILCEKIEEYWKPISQSIRIADPEGAVT</sequence>
<dbReference type="STRING" id="307972.A0A2G8KT58"/>
<dbReference type="PANTHER" id="PTHR20875">
    <property type="entry name" value="EF-HAND CALCIUM-BINDING DOMAIN-CONTAINING PROTEIN 6-RELATED"/>
    <property type="match status" value="1"/>
</dbReference>
<keyword evidence="2" id="KW-0677">Repeat</keyword>
<evidence type="ECO:0000313" key="5">
    <source>
        <dbReference type="EMBL" id="PIK51188.1"/>
    </source>
</evidence>
<reference evidence="5 6" key="1">
    <citation type="journal article" date="2017" name="PLoS Biol.">
        <title>The sea cucumber genome provides insights into morphological evolution and visceral regeneration.</title>
        <authorList>
            <person name="Zhang X."/>
            <person name="Sun L."/>
            <person name="Yuan J."/>
            <person name="Sun Y."/>
            <person name="Gao Y."/>
            <person name="Zhang L."/>
            <person name="Li S."/>
            <person name="Dai H."/>
            <person name="Hamel J.F."/>
            <person name="Liu C."/>
            <person name="Yu Y."/>
            <person name="Liu S."/>
            <person name="Lin W."/>
            <person name="Guo K."/>
            <person name="Jin S."/>
            <person name="Xu P."/>
            <person name="Storey K.B."/>
            <person name="Huan P."/>
            <person name="Zhang T."/>
            <person name="Zhou Y."/>
            <person name="Zhang J."/>
            <person name="Lin C."/>
            <person name="Li X."/>
            <person name="Xing L."/>
            <person name="Huo D."/>
            <person name="Sun M."/>
            <person name="Wang L."/>
            <person name="Mercier A."/>
            <person name="Li F."/>
            <person name="Yang H."/>
            <person name="Xiang J."/>
        </authorList>
    </citation>
    <scope>NUCLEOTIDE SEQUENCE [LARGE SCALE GENOMIC DNA]</scope>
    <source>
        <strain evidence="5">Shaxun</strain>
        <tissue evidence="5">Muscle</tissue>
    </source>
</reference>
<gene>
    <name evidence="5" type="ORF">BSL78_11905</name>
</gene>
<keyword evidence="1" id="KW-0597">Phosphoprotein</keyword>
<dbReference type="Pfam" id="PF13202">
    <property type="entry name" value="EF-hand_5"/>
    <property type="match status" value="2"/>
</dbReference>
<dbReference type="InterPro" id="IPR002048">
    <property type="entry name" value="EF_hand_dom"/>
</dbReference>
<keyword evidence="6" id="KW-1185">Reference proteome</keyword>
<evidence type="ECO:0000313" key="6">
    <source>
        <dbReference type="Proteomes" id="UP000230750"/>
    </source>
</evidence>
<protein>
    <submittedName>
        <fullName evidence="5">Putative EF-hand calcium-binding domain-containing protein 6</fullName>
    </submittedName>
</protein>
<dbReference type="SMART" id="SM00054">
    <property type="entry name" value="EFh"/>
    <property type="match status" value="4"/>
</dbReference>
<dbReference type="OrthoDB" id="26525at2759"/>
<accession>A0A2G8KT58</accession>
<dbReference type="GO" id="GO:0005509">
    <property type="term" value="F:calcium ion binding"/>
    <property type="evidence" value="ECO:0007669"/>
    <property type="project" value="InterPro"/>
</dbReference>
<dbReference type="FunFam" id="1.10.238.10:FF:000121">
    <property type="entry name" value="EF-hand calcium-binding domain-containing protein 6"/>
    <property type="match status" value="2"/>
</dbReference>
<feature type="domain" description="EF-hand" evidence="4">
    <location>
        <begin position="40"/>
        <end position="75"/>
    </location>
</feature>
<dbReference type="CDD" id="cd00051">
    <property type="entry name" value="EFh"/>
    <property type="match status" value="1"/>
</dbReference>
<dbReference type="SUPFAM" id="SSF47473">
    <property type="entry name" value="EF-hand"/>
    <property type="match status" value="2"/>
</dbReference>
<evidence type="ECO:0000256" key="2">
    <source>
        <dbReference type="ARBA" id="ARBA00022737"/>
    </source>
</evidence>
<dbReference type="Pfam" id="PF08976">
    <property type="entry name" value="EF-hand_11"/>
    <property type="match status" value="1"/>
</dbReference>